<evidence type="ECO:0000256" key="2">
    <source>
        <dbReference type="ARBA" id="ARBA00023445"/>
    </source>
</evidence>
<comment type="similarity">
    <text evidence="2">Belongs to the NAD(P)-dependent epimerase/dehydratase family. Dihydroflavonol-4-reductase subfamily.</text>
</comment>
<dbReference type="InterPro" id="IPR050425">
    <property type="entry name" value="NAD(P)_dehydrat-like"/>
</dbReference>
<organism evidence="4 5">
    <name type="scientific">Phanerochaete sordida</name>
    <dbReference type="NCBI Taxonomy" id="48140"/>
    <lineage>
        <taxon>Eukaryota</taxon>
        <taxon>Fungi</taxon>
        <taxon>Dikarya</taxon>
        <taxon>Basidiomycota</taxon>
        <taxon>Agaricomycotina</taxon>
        <taxon>Agaricomycetes</taxon>
        <taxon>Polyporales</taxon>
        <taxon>Phanerochaetaceae</taxon>
        <taxon>Phanerochaete</taxon>
    </lineage>
</organism>
<protein>
    <submittedName>
        <fullName evidence="4">Aldehyde reductase 2</fullName>
    </submittedName>
</protein>
<dbReference type="PANTHER" id="PTHR10366">
    <property type="entry name" value="NAD DEPENDENT EPIMERASE/DEHYDRATASE"/>
    <property type="match status" value="1"/>
</dbReference>
<dbReference type="GO" id="GO:0016616">
    <property type="term" value="F:oxidoreductase activity, acting on the CH-OH group of donors, NAD or NADP as acceptor"/>
    <property type="evidence" value="ECO:0007669"/>
    <property type="project" value="TreeGrafter"/>
</dbReference>
<dbReference type="SUPFAM" id="SSF51735">
    <property type="entry name" value="NAD(P)-binding Rossmann-fold domains"/>
    <property type="match status" value="1"/>
</dbReference>
<dbReference type="InterPro" id="IPR001509">
    <property type="entry name" value="Epimerase_deHydtase"/>
</dbReference>
<reference evidence="4 5" key="1">
    <citation type="submission" date="2021-08" db="EMBL/GenBank/DDBJ databases">
        <title>Draft Genome Sequence of Phanerochaete sordida strain YK-624.</title>
        <authorList>
            <person name="Mori T."/>
            <person name="Dohra H."/>
            <person name="Suzuki T."/>
            <person name="Kawagishi H."/>
            <person name="Hirai H."/>
        </authorList>
    </citation>
    <scope>NUCLEOTIDE SEQUENCE [LARGE SCALE GENOMIC DNA]</scope>
    <source>
        <strain evidence="4 5">YK-624</strain>
    </source>
</reference>
<dbReference type="PANTHER" id="PTHR10366:SF562">
    <property type="entry name" value="ALDEHYDE REDUCTASE II (AFU_ORTHOLOGUE AFUA_1G11360)"/>
    <property type="match status" value="1"/>
</dbReference>
<proteinExistence type="inferred from homology"/>
<evidence type="ECO:0000313" key="4">
    <source>
        <dbReference type="EMBL" id="GJE88941.1"/>
    </source>
</evidence>
<evidence type="ECO:0000259" key="3">
    <source>
        <dbReference type="Pfam" id="PF01370"/>
    </source>
</evidence>
<evidence type="ECO:0000256" key="1">
    <source>
        <dbReference type="ARBA" id="ARBA00023002"/>
    </source>
</evidence>
<name>A0A9P3G628_9APHY</name>
<dbReference type="EMBL" id="BPQB01000011">
    <property type="protein sequence ID" value="GJE88941.1"/>
    <property type="molecule type" value="Genomic_DNA"/>
</dbReference>
<gene>
    <name evidence="4" type="ORF">PsYK624_050290</name>
</gene>
<comment type="caution">
    <text evidence="4">The sequence shown here is derived from an EMBL/GenBank/DDBJ whole genome shotgun (WGS) entry which is preliminary data.</text>
</comment>
<keyword evidence="5" id="KW-1185">Reference proteome</keyword>
<dbReference type="InterPro" id="IPR036291">
    <property type="entry name" value="NAD(P)-bd_dom_sf"/>
</dbReference>
<keyword evidence="1" id="KW-0560">Oxidoreductase</keyword>
<accession>A0A9P3G628</accession>
<dbReference type="Gene3D" id="3.40.50.720">
    <property type="entry name" value="NAD(P)-binding Rossmann-like Domain"/>
    <property type="match status" value="1"/>
</dbReference>
<dbReference type="Proteomes" id="UP000703269">
    <property type="component" value="Unassembled WGS sequence"/>
</dbReference>
<feature type="domain" description="NAD-dependent epimerase/dehydratase" evidence="3">
    <location>
        <begin position="11"/>
        <end position="263"/>
    </location>
</feature>
<dbReference type="OrthoDB" id="2735536at2759"/>
<evidence type="ECO:0000313" key="5">
    <source>
        <dbReference type="Proteomes" id="UP000703269"/>
    </source>
</evidence>
<dbReference type="Pfam" id="PF01370">
    <property type="entry name" value="Epimerase"/>
    <property type="match status" value="1"/>
</dbReference>
<dbReference type="AlphaFoldDB" id="A0A9P3G628"/>
<sequence>MAPPVNPGSLVLVTGVNGHLASATALRLLQKGYRVRGTVRALKSGAYVRKEFKEYGDNFDVAEVPDISVPGAFDAALQGADAVVHAAAPVTYAAKRTEEFYVPSIEGTLSILRSAQKIPSVKRFLYLGSLGSVVMNDKDPHKELMTRDDWNIMAPKFVQHLDDPHIGFHIYIASKLEAEKAAWHFMKTQKPHFTFTAVLGASTFGPVHKELTGPPRADQGLGQVYNLIADPPRVEGLSPIKSMVWVHVYDVADLFVASLTSDKTLGKRLMAVAGRMSFVESADIVAKAFPDRRVPPADPNAFTLQYHGAEVIEFDTALEKELLGGDWRTLEDAMTTCARDLIEKEAKGWDKPQV</sequence>